<keyword evidence="2" id="KW-1185">Reference proteome</keyword>
<dbReference type="EMBL" id="VSRR010044807">
    <property type="protein sequence ID" value="MPC77016.1"/>
    <property type="molecule type" value="Genomic_DNA"/>
</dbReference>
<organism evidence="1 2">
    <name type="scientific">Portunus trituberculatus</name>
    <name type="common">Swimming crab</name>
    <name type="synonym">Neptunus trituberculatus</name>
    <dbReference type="NCBI Taxonomy" id="210409"/>
    <lineage>
        <taxon>Eukaryota</taxon>
        <taxon>Metazoa</taxon>
        <taxon>Ecdysozoa</taxon>
        <taxon>Arthropoda</taxon>
        <taxon>Crustacea</taxon>
        <taxon>Multicrustacea</taxon>
        <taxon>Malacostraca</taxon>
        <taxon>Eumalacostraca</taxon>
        <taxon>Eucarida</taxon>
        <taxon>Decapoda</taxon>
        <taxon>Pleocyemata</taxon>
        <taxon>Brachyura</taxon>
        <taxon>Eubrachyura</taxon>
        <taxon>Portunoidea</taxon>
        <taxon>Portunidae</taxon>
        <taxon>Portuninae</taxon>
        <taxon>Portunus</taxon>
    </lineage>
</organism>
<reference evidence="1 2" key="1">
    <citation type="submission" date="2019-05" db="EMBL/GenBank/DDBJ databases">
        <title>Another draft genome of Portunus trituberculatus and its Hox gene families provides insights of decapod evolution.</title>
        <authorList>
            <person name="Jeong J.-H."/>
            <person name="Song I."/>
            <person name="Kim S."/>
            <person name="Choi T."/>
            <person name="Kim D."/>
            <person name="Ryu S."/>
            <person name="Kim W."/>
        </authorList>
    </citation>
    <scope>NUCLEOTIDE SEQUENCE [LARGE SCALE GENOMIC DNA]</scope>
    <source>
        <tissue evidence="1">Muscle</tissue>
    </source>
</reference>
<proteinExistence type="predicted"/>
<evidence type="ECO:0000313" key="2">
    <source>
        <dbReference type="Proteomes" id="UP000324222"/>
    </source>
</evidence>
<protein>
    <submittedName>
        <fullName evidence="1">Uncharacterized protein</fullName>
    </submittedName>
</protein>
<dbReference type="AlphaFoldDB" id="A0A5B7I4Z8"/>
<comment type="caution">
    <text evidence="1">The sequence shown here is derived from an EMBL/GenBank/DDBJ whole genome shotgun (WGS) entry which is preliminary data.</text>
</comment>
<name>A0A5B7I4Z8_PORTR</name>
<accession>A0A5B7I4Z8</accession>
<gene>
    <name evidence="1" type="ORF">E2C01_071454</name>
</gene>
<sequence length="63" mass="7227">MHNCFSHNGAHLFNAVLDTIRNLTGHTGPLHEKVRRMVVYNTRRAPNIRTLQLNGQLTHHMEG</sequence>
<dbReference type="Proteomes" id="UP000324222">
    <property type="component" value="Unassembled WGS sequence"/>
</dbReference>
<evidence type="ECO:0000313" key="1">
    <source>
        <dbReference type="EMBL" id="MPC77016.1"/>
    </source>
</evidence>